<evidence type="ECO:0000256" key="5">
    <source>
        <dbReference type="ARBA" id="ARBA00022946"/>
    </source>
</evidence>
<dbReference type="InterPro" id="IPR028055">
    <property type="entry name" value="YidC/Oxa/ALB_C"/>
</dbReference>
<evidence type="ECO:0000259" key="12">
    <source>
        <dbReference type="Pfam" id="PF02096"/>
    </source>
</evidence>
<evidence type="ECO:0000313" key="13">
    <source>
        <dbReference type="EMBL" id="KAK2580957.1"/>
    </source>
</evidence>
<evidence type="ECO:0000256" key="3">
    <source>
        <dbReference type="ARBA" id="ARBA00022692"/>
    </source>
</evidence>
<keyword evidence="7" id="KW-0496">Mitochondrion</keyword>
<feature type="transmembrane region" description="Helical" evidence="11">
    <location>
        <begin position="300"/>
        <end position="326"/>
    </location>
</feature>
<evidence type="ECO:0000256" key="2">
    <source>
        <dbReference type="ARBA" id="ARBA00009877"/>
    </source>
</evidence>
<keyword evidence="6 11" id="KW-1133">Transmembrane helix</keyword>
<dbReference type="InterPro" id="IPR001708">
    <property type="entry name" value="YidC/ALB3/OXA1/COX18"/>
</dbReference>
<dbReference type="PANTHER" id="PTHR12428">
    <property type="entry name" value="OXA1"/>
    <property type="match status" value="1"/>
</dbReference>
<keyword evidence="8 11" id="KW-0472">Membrane</keyword>
<dbReference type="GO" id="GO:0032979">
    <property type="term" value="P:protein insertion into mitochondrial inner membrane from matrix"/>
    <property type="evidence" value="ECO:0007669"/>
    <property type="project" value="TreeGrafter"/>
</dbReference>
<feature type="transmembrane region" description="Helical" evidence="11">
    <location>
        <begin position="268"/>
        <end position="288"/>
    </location>
</feature>
<sequence>MLRIVGNGCRSVLKLTVSQSNNTRRSIHVVCRTRHTTLENWRVLGSRRLDPRISSAFFVRYASTNDTTVDGTKEEAVTRINLTGTNDGLPEIPDAPAPIDEIVEVLQKVHPNGEVAFESLGLGGYGPVGIIQNTMEWLHISCDLPWWGAIALGTLVVRLLMFPLVISSQRHSALMATYLPKMQEIQARLTDARQSGDHYEAALYTNQLYALIKDKGLGPWKSLRTIIIQAPLFVSFFMALRGMANLPVESLKTGGLWWFTDLTIPDPYYILPLITTATLFLTIEVGTDTASAAQLGQLKYVLRCVPLVVLPASIGFPSAILCYWTMTNFFSLSQVALLRLPRVRKALDLPERVKITSQAVTQKKGFVQGFKESWENIKVTKQLADRDREDSIQFNDAGRSPIVKTYKYDPTKQPNKSAVLTKKR</sequence>
<reference evidence="13" key="2">
    <citation type="journal article" date="2023" name="Commun. Biol.">
        <title>Intrasexual cuticular hydrocarbon dimorphism in a wasp sheds light on hydrocarbon biosynthesis genes in Hymenoptera.</title>
        <authorList>
            <person name="Moris V.C."/>
            <person name="Podsiadlowski L."/>
            <person name="Martin S."/>
            <person name="Oeyen J.P."/>
            <person name="Donath A."/>
            <person name="Petersen M."/>
            <person name="Wilbrandt J."/>
            <person name="Misof B."/>
            <person name="Liedtke D."/>
            <person name="Thamm M."/>
            <person name="Scheiner R."/>
            <person name="Schmitt T."/>
            <person name="Niehuis O."/>
        </authorList>
    </citation>
    <scope>NUCLEOTIDE SEQUENCE</scope>
    <source>
        <strain evidence="13">GBR_01_08_01A</strain>
    </source>
</reference>
<dbReference type="CDD" id="cd20069">
    <property type="entry name" value="5TM_Oxa1-like"/>
    <property type="match status" value="1"/>
</dbReference>
<feature type="transmembrane region" description="Helical" evidence="11">
    <location>
        <begin position="226"/>
        <end position="248"/>
    </location>
</feature>
<protein>
    <recommendedName>
        <fullName evidence="12">Membrane insertase YidC/Oxa/ALB C-terminal domain-containing protein</fullName>
    </recommendedName>
</protein>
<dbReference type="NCBIfam" id="TIGR03592">
    <property type="entry name" value="yidC_oxa1_cterm"/>
    <property type="match status" value="1"/>
</dbReference>
<evidence type="ECO:0000313" key="14">
    <source>
        <dbReference type="Proteomes" id="UP001258017"/>
    </source>
</evidence>
<keyword evidence="14" id="KW-1185">Reference proteome</keyword>
<dbReference type="GO" id="GO:0005743">
    <property type="term" value="C:mitochondrial inner membrane"/>
    <property type="evidence" value="ECO:0007669"/>
    <property type="project" value="UniProtKB-SubCell"/>
</dbReference>
<evidence type="ECO:0000256" key="11">
    <source>
        <dbReference type="SAM" id="Phobius"/>
    </source>
</evidence>
<accession>A0AAD9RJK5</accession>
<comment type="similarity">
    <text evidence="2 9">Belongs to the OXA1/ALB3/YidC family.</text>
</comment>
<comment type="caution">
    <text evidence="13">The sequence shown here is derived from an EMBL/GenBank/DDBJ whole genome shotgun (WGS) entry which is preliminary data.</text>
</comment>
<dbReference type="AlphaFoldDB" id="A0AAD9RJK5"/>
<evidence type="ECO:0000256" key="10">
    <source>
        <dbReference type="SAM" id="MobiDB-lite"/>
    </source>
</evidence>
<reference evidence="13" key="1">
    <citation type="submission" date="2021-08" db="EMBL/GenBank/DDBJ databases">
        <authorList>
            <person name="Misof B."/>
            <person name="Oliver O."/>
            <person name="Podsiadlowski L."/>
            <person name="Donath A."/>
            <person name="Peters R."/>
            <person name="Mayer C."/>
            <person name="Rust J."/>
            <person name="Gunkel S."/>
            <person name="Lesny P."/>
            <person name="Martin S."/>
            <person name="Oeyen J.P."/>
            <person name="Petersen M."/>
            <person name="Panagiotis P."/>
            <person name="Wilbrandt J."/>
            <person name="Tanja T."/>
        </authorList>
    </citation>
    <scope>NUCLEOTIDE SEQUENCE</scope>
    <source>
        <strain evidence="13">GBR_01_08_01A</strain>
        <tissue evidence="13">Thorax + abdomen</tissue>
    </source>
</reference>
<dbReference type="Proteomes" id="UP001258017">
    <property type="component" value="Unassembled WGS sequence"/>
</dbReference>
<dbReference type="PANTHER" id="PTHR12428:SF66">
    <property type="entry name" value="MITOCHONDRIAL INNER MEMBRANE PROTEIN OXA1L"/>
    <property type="match status" value="1"/>
</dbReference>
<keyword evidence="5" id="KW-0809">Transit peptide</keyword>
<dbReference type="Pfam" id="PF02096">
    <property type="entry name" value="60KD_IMP"/>
    <property type="match status" value="1"/>
</dbReference>
<comment type="subcellular location">
    <subcellularLocation>
        <location evidence="9">Membrane</location>
        <topology evidence="9">Multi-pass membrane protein</topology>
    </subcellularLocation>
    <subcellularLocation>
        <location evidence="1">Mitochondrion inner membrane</location>
        <topology evidence="1">Multi-pass membrane protein</topology>
    </subcellularLocation>
</comment>
<evidence type="ECO:0000256" key="1">
    <source>
        <dbReference type="ARBA" id="ARBA00004448"/>
    </source>
</evidence>
<dbReference type="GO" id="GO:0032977">
    <property type="term" value="F:membrane insertase activity"/>
    <property type="evidence" value="ECO:0007669"/>
    <property type="project" value="InterPro"/>
</dbReference>
<gene>
    <name evidence="13" type="ORF">KPH14_006022</name>
</gene>
<evidence type="ECO:0000256" key="4">
    <source>
        <dbReference type="ARBA" id="ARBA00022792"/>
    </source>
</evidence>
<feature type="domain" description="Membrane insertase YidC/Oxa/ALB C-terminal" evidence="12">
    <location>
        <begin position="146"/>
        <end position="337"/>
    </location>
</feature>
<evidence type="ECO:0000256" key="7">
    <source>
        <dbReference type="ARBA" id="ARBA00023128"/>
    </source>
</evidence>
<evidence type="ECO:0000256" key="6">
    <source>
        <dbReference type="ARBA" id="ARBA00022989"/>
    </source>
</evidence>
<organism evidence="13 14">
    <name type="scientific">Odynerus spinipes</name>
    <dbReference type="NCBI Taxonomy" id="1348599"/>
    <lineage>
        <taxon>Eukaryota</taxon>
        <taxon>Metazoa</taxon>
        <taxon>Ecdysozoa</taxon>
        <taxon>Arthropoda</taxon>
        <taxon>Hexapoda</taxon>
        <taxon>Insecta</taxon>
        <taxon>Pterygota</taxon>
        <taxon>Neoptera</taxon>
        <taxon>Endopterygota</taxon>
        <taxon>Hymenoptera</taxon>
        <taxon>Apocrita</taxon>
        <taxon>Aculeata</taxon>
        <taxon>Vespoidea</taxon>
        <taxon>Vespidae</taxon>
        <taxon>Eumeninae</taxon>
        <taxon>Odynerus</taxon>
    </lineage>
</organism>
<evidence type="ECO:0000256" key="9">
    <source>
        <dbReference type="RuleBase" id="RU003945"/>
    </source>
</evidence>
<dbReference type="EMBL" id="JAIFRP010000045">
    <property type="protein sequence ID" value="KAK2580957.1"/>
    <property type="molecule type" value="Genomic_DNA"/>
</dbReference>
<keyword evidence="3 9" id="KW-0812">Transmembrane</keyword>
<name>A0AAD9RJK5_9HYME</name>
<proteinExistence type="inferred from homology"/>
<keyword evidence="4" id="KW-0999">Mitochondrion inner membrane</keyword>
<evidence type="ECO:0000256" key="8">
    <source>
        <dbReference type="ARBA" id="ARBA00023136"/>
    </source>
</evidence>
<feature type="transmembrane region" description="Helical" evidence="11">
    <location>
        <begin position="144"/>
        <end position="166"/>
    </location>
</feature>
<feature type="region of interest" description="Disordered" evidence="10">
    <location>
        <begin position="405"/>
        <end position="424"/>
    </location>
</feature>